<sequence length="463" mass="51141">MSTEHVHLDLRPDDEGKANIPEIIIPVDEARPILYGCAMMLAPIIYAAVVGAWGVVLAGVALLSSSVNFWRYPAEGYRRYCDYVTVTYNYCYGSSVALRLPTFWTAGWFIGLGVVAMIFACNETHFWFNRKCEGYSYKAVVGSVSFPWAARINILRLPSTVSEKLSKIVVVLKNEFSSAGLDLSSFDLDDLAKAVIPKVNELLYDTLAHIVKTDSAAEHFLLGTDSVSDRDGRRALPDLIKGWVSPGVRQTLQEEHSQLRYPAHVDPRPLLAKEQRLVRDNRSEDWTPTESTRKYKLYERLDPDFYAAVRVRYPMPGDLRPVPLLTLTNLVAHIFVAWAQQQAELGVAAGPGIAGAAYSGVDERVLEVLGLLTSRLEKIEAAIKFQKAGGAAALPRNRRGKGLNGFRAGSSPTTPVGFDRENRRALPLCHRCGREGEGKKYHGYKECPYGGKNAAGTAAYAQS</sequence>
<keyword evidence="3" id="KW-1185">Reference proteome</keyword>
<evidence type="ECO:0000256" key="1">
    <source>
        <dbReference type="SAM" id="Phobius"/>
    </source>
</evidence>
<name>A0AAE0F0S8_9CHLO</name>
<feature type="transmembrane region" description="Helical" evidence="1">
    <location>
        <begin position="41"/>
        <end position="63"/>
    </location>
</feature>
<accession>A0AAE0F0S8</accession>
<evidence type="ECO:0000313" key="2">
    <source>
        <dbReference type="EMBL" id="KAK3247583.1"/>
    </source>
</evidence>
<proteinExistence type="predicted"/>
<organism evidence="2 3">
    <name type="scientific">Cymbomonas tetramitiformis</name>
    <dbReference type="NCBI Taxonomy" id="36881"/>
    <lineage>
        <taxon>Eukaryota</taxon>
        <taxon>Viridiplantae</taxon>
        <taxon>Chlorophyta</taxon>
        <taxon>Pyramimonadophyceae</taxon>
        <taxon>Pyramimonadales</taxon>
        <taxon>Pyramimonadaceae</taxon>
        <taxon>Cymbomonas</taxon>
    </lineage>
</organism>
<keyword evidence="1" id="KW-0472">Membrane</keyword>
<dbReference type="AlphaFoldDB" id="A0AAE0F0S8"/>
<gene>
    <name evidence="2" type="ORF">CYMTET_42919</name>
</gene>
<keyword evidence="1" id="KW-0812">Transmembrane</keyword>
<protein>
    <submittedName>
        <fullName evidence="2">Uncharacterized protein</fullName>
    </submittedName>
</protein>
<dbReference type="Proteomes" id="UP001190700">
    <property type="component" value="Unassembled WGS sequence"/>
</dbReference>
<reference evidence="2 3" key="1">
    <citation type="journal article" date="2015" name="Genome Biol. Evol.">
        <title>Comparative Genomics of a Bacterivorous Green Alga Reveals Evolutionary Causalities and Consequences of Phago-Mixotrophic Mode of Nutrition.</title>
        <authorList>
            <person name="Burns J.A."/>
            <person name="Paasch A."/>
            <person name="Narechania A."/>
            <person name="Kim E."/>
        </authorList>
    </citation>
    <scope>NUCLEOTIDE SEQUENCE [LARGE SCALE GENOMIC DNA]</scope>
    <source>
        <strain evidence="2 3">PLY_AMNH</strain>
    </source>
</reference>
<evidence type="ECO:0000313" key="3">
    <source>
        <dbReference type="Proteomes" id="UP001190700"/>
    </source>
</evidence>
<feature type="transmembrane region" description="Helical" evidence="1">
    <location>
        <begin position="102"/>
        <end position="121"/>
    </location>
</feature>
<keyword evidence="1" id="KW-1133">Transmembrane helix</keyword>
<dbReference type="EMBL" id="LGRX02028826">
    <property type="protein sequence ID" value="KAK3247583.1"/>
    <property type="molecule type" value="Genomic_DNA"/>
</dbReference>
<comment type="caution">
    <text evidence="2">The sequence shown here is derived from an EMBL/GenBank/DDBJ whole genome shotgun (WGS) entry which is preliminary data.</text>
</comment>